<evidence type="ECO:0000313" key="2">
    <source>
        <dbReference type="Proteomes" id="UP000270094"/>
    </source>
</evidence>
<reference evidence="1 2" key="1">
    <citation type="submission" date="2018-11" db="EMBL/GenBank/DDBJ databases">
        <authorList>
            <consortium name="Pathogen Informatics"/>
        </authorList>
    </citation>
    <scope>NUCLEOTIDE SEQUENCE [LARGE SCALE GENOMIC DNA]</scope>
</reference>
<keyword evidence="2" id="KW-1185">Reference proteome</keyword>
<organism evidence="1 2">
    <name type="scientific">Strongylus vulgaris</name>
    <name type="common">Blood worm</name>
    <dbReference type="NCBI Taxonomy" id="40348"/>
    <lineage>
        <taxon>Eukaryota</taxon>
        <taxon>Metazoa</taxon>
        <taxon>Ecdysozoa</taxon>
        <taxon>Nematoda</taxon>
        <taxon>Chromadorea</taxon>
        <taxon>Rhabditida</taxon>
        <taxon>Rhabditina</taxon>
        <taxon>Rhabditomorpha</taxon>
        <taxon>Strongyloidea</taxon>
        <taxon>Strongylidae</taxon>
        <taxon>Strongylus</taxon>
    </lineage>
</organism>
<dbReference type="EMBL" id="UYYB01009726">
    <property type="protein sequence ID" value="VDM68701.1"/>
    <property type="molecule type" value="Genomic_DNA"/>
</dbReference>
<dbReference type="OrthoDB" id="242766at2759"/>
<dbReference type="AlphaFoldDB" id="A0A3P7I5N8"/>
<feature type="non-terminal residue" evidence="1">
    <location>
        <position position="111"/>
    </location>
</feature>
<gene>
    <name evidence="1" type="ORF">SVUK_LOCUS3699</name>
</gene>
<dbReference type="Proteomes" id="UP000270094">
    <property type="component" value="Unassembled WGS sequence"/>
</dbReference>
<evidence type="ECO:0000313" key="1">
    <source>
        <dbReference type="EMBL" id="VDM68701.1"/>
    </source>
</evidence>
<proteinExistence type="predicted"/>
<name>A0A3P7I5N8_STRVU</name>
<protein>
    <submittedName>
        <fullName evidence="1">Uncharacterized protein</fullName>
    </submittedName>
</protein>
<sequence length="111" mass="12847">MIRRSLLALLQFAARPSCSRTTSPRFIGLRQFHSAKLQCSVEKTRQEEDFEQRLINNRRQLRKRRQISSALAKNLRKPEVVAMALSESFDLDGILTDSSITNMFNVSYIDE</sequence>
<accession>A0A3P7I5N8</accession>